<dbReference type="FunFam" id="3.30.420.10:FF:000063">
    <property type="entry name" value="Retrovirus-related Pol polyprotein from transposon 297-like Protein"/>
    <property type="match status" value="1"/>
</dbReference>
<reference evidence="8" key="1">
    <citation type="journal article" date="2023" name="G3 (Bethesda)">
        <title>Whole genome assembly and annotation of the endangered Caribbean coral Acropora cervicornis.</title>
        <authorList>
            <person name="Selwyn J.D."/>
            <person name="Vollmer S.V."/>
        </authorList>
    </citation>
    <scope>NUCLEOTIDE SEQUENCE</scope>
    <source>
        <strain evidence="8">K2</strain>
    </source>
</reference>
<dbReference type="InterPro" id="IPR036397">
    <property type="entry name" value="RNaseH_sf"/>
</dbReference>
<keyword evidence="9" id="KW-1185">Reference proteome</keyword>
<dbReference type="FunFam" id="3.30.70.270:FF:000023">
    <property type="entry name" value="Pol"/>
    <property type="match status" value="1"/>
</dbReference>
<dbReference type="Proteomes" id="UP001249851">
    <property type="component" value="Unassembled WGS sequence"/>
</dbReference>
<dbReference type="PANTHER" id="PTHR37984">
    <property type="entry name" value="PROTEIN CBG26694"/>
    <property type="match status" value="1"/>
</dbReference>
<dbReference type="Pfam" id="PF00665">
    <property type="entry name" value="rve"/>
    <property type="match status" value="1"/>
</dbReference>
<evidence type="ECO:0000256" key="4">
    <source>
        <dbReference type="ARBA" id="ARBA00022759"/>
    </source>
</evidence>
<dbReference type="SUPFAM" id="SSF53098">
    <property type="entry name" value="Ribonuclease H-like"/>
    <property type="match status" value="1"/>
</dbReference>
<dbReference type="InterPro" id="IPR043128">
    <property type="entry name" value="Rev_trsase/Diguanyl_cyclase"/>
</dbReference>
<keyword evidence="1" id="KW-0808">Transferase</keyword>
<dbReference type="GO" id="GO:0004519">
    <property type="term" value="F:endonuclease activity"/>
    <property type="evidence" value="ECO:0007669"/>
    <property type="project" value="UniProtKB-KW"/>
</dbReference>
<dbReference type="InterPro" id="IPR043502">
    <property type="entry name" value="DNA/RNA_pol_sf"/>
</dbReference>
<evidence type="ECO:0000256" key="1">
    <source>
        <dbReference type="ARBA" id="ARBA00022679"/>
    </source>
</evidence>
<dbReference type="SUPFAM" id="SSF56672">
    <property type="entry name" value="DNA/RNA polymerases"/>
    <property type="match status" value="1"/>
</dbReference>
<keyword evidence="5" id="KW-0378">Hydrolase</keyword>
<evidence type="ECO:0000256" key="6">
    <source>
        <dbReference type="ARBA" id="ARBA00022918"/>
    </source>
</evidence>
<keyword evidence="4" id="KW-0255">Endonuclease</keyword>
<dbReference type="GO" id="GO:0015074">
    <property type="term" value="P:DNA integration"/>
    <property type="evidence" value="ECO:0007669"/>
    <property type="project" value="InterPro"/>
</dbReference>
<evidence type="ECO:0000259" key="7">
    <source>
        <dbReference type="PROSITE" id="PS50994"/>
    </source>
</evidence>
<dbReference type="AlphaFoldDB" id="A0AAD9UTB9"/>
<dbReference type="CDD" id="cd09274">
    <property type="entry name" value="RNase_HI_RT_Ty3"/>
    <property type="match status" value="1"/>
</dbReference>
<organism evidence="8 9">
    <name type="scientific">Acropora cervicornis</name>
    <name type="common">Staghorn coral</name>
    <dbReference type="NCBI Taxonomy" id="6130"/>
    <lineage>
        <taxon>Eukaryota</taxon>
        <taxon>Metazoa</taxon>
        <taxon>Cnidaria</taxon>
        <taxon>Anthozoa</taxon>
        <taxon>Hexacorallia</taxon>
        <taxon>Scleractinia</taxon>
        <taxon>Astrocoeniina</taxon>
        <taxon>Acroporidae</taxon>
        <taxon>Acropora</taxon>
    </lineage>
</organism>
<keyword evidence="3" id="KW-0540">Nuclease</keyword>
<gene>
    <name evidence="8" type="ORF">P5673_030812</name>
</gene>
<comment type="caution">
    <text evidence="8">The sequence shown here is derived from an EMBL/GenBank/DDBJ whole genome shotgun (WGS) entry which is preliminary data.</text>
</comment>
<evidence type="ECO:0000313" key="9">
    <source>
        <dbReference type="Proteomes" id="UP001249851"/>
    </source>
</evidence>
<evidence type="ECO:0000256" key="3">
    <source>
        <dbReference type="ARBA" id="ARBA00022722"/>
    </source>
</evidence>
<proteinExistence type="predicted"/>
<dbReference type="EMBL" id="JARQWQ010000136">
    <property type="protein sequence ID" value="KAK2548885.1"/>
    <property type="molecule type" value="Genomic_DNA"/>
</dbReference>
<reference evidence="8" key="2">
    <citation type="journal article" date="2023" name="Science">
        <title>Genomic signatures of disease resistance in endangered staghorn corals.</title>
        <authorList>
            <person name="Vollmer S.V."/>
            <person name="Selwyn J.D."/>
            <person name="Despard B.A."/>
            <person name="Roesel C.L."/>
        </authorList>
    </citation>
    <scope>NUCLEOTIDE SEQUENCE</scope>
    <source>
        <strain evidence="8">K2</strain>
    </source>
</reference>
<dbReference type="Pfam" id="PF17921">
    <property type="entry name" value="Integrase_H2C2"/>
    <property type="match status" value="1"/>
</dbReference>
<dbReference type="GO" id="GO:0003964">
    <property type="term" value="F:RNA-directed DNA polymerase activity"/>
    <property type="evidence" value="ECO:0007669"/>
    <property type="project" value="UniProtKB-KW"/>
</dbReference>
<dbReference type="InterPro" id="IPR012337">
    <property type="entry name" value="RNaseH-like_sf"/>
</dbReference>
<dbReference type="InterPro" id="IPR001584">
    <property type="entry name" value="Integrase_cat-core"/>
</dbReference>
<feature type="domain" description="Integrase catalytic" evidence="7">
    <location>
        <begin position="411"/>
        <end position="563"/>
    </location>
</feature>
<dbReference type="PANTHER" id="PTHR37984:SF11">
    <property type="entry name" value="INTEGRASE CATALYTIC DOMAIN-CONTAINING PROTEIN"/>
    <property type="match status" value="1"/>
</dbReference>
<protein>
    <submittedName>
        <fullName evidence="8">Transposon Tf2-9 polyprotein</fullName>
    </submittedName>
</protein>
<dbReference type="Pfam" id="PF17917">
    <property type="entry name" value="RT_RNaseH"/>
    <property type="match status" value="1"/>
</dbReference>
<dbReference type="InterPro" id="IPR041373">
    <property type="entry name" value="RT_RNaseH"/>
</dbReference>
<dbReference type="GO" id="GO:0003676">
    <property type="term" value="F:nucleic acid binding"/>
    <property type="evidence" value="ECO:0007669"/>
    <property type="project" value="InterPro"/>
</dbReference>
<accession>A0AAD9UTB9</accession>
<dbReference type="InterPro" id="IPR050951">
    <property type="entry name" value="Retrovirus_Pol_polyprotein"/>
</dbReference>
<dbReference type="InterPro" id="IPR041588">
    <property type="entry name" value="Integrase_H2C2"/>
</dbReference>
<evidence type="ECO:0000256" key="2">
    <source>
        <dbReference type="ARBA" id="ARBA00022695"/>
    </source>
</evidence>
<dbReference type="PROSITE" id="PS50994">
    <property type="entry name" value="INTEGRASE"/>
    <property type="match status" value="1"/>
</dbReference>
<dbReference type="Gene3D" id="3.30.70.270">
    <property type="match status" value="2"/>
</dbReference>
<dbReference type="Gene3D" id="1.10.340.70">
    <property type="match status" value="1"/>
</dbReference>
<dbReference type="Gene3D" id="3.30.420.10">
    <property type="entry name" value="Ribonuclease H-like superfamily/Ribonuclease H"/>
    <property type="match status" value="1"/>
</dbReference>
<dbReference type="GO" id="GO:0016787">
    <property type="term" value="F:hydrolase activity"/>
    <property type="evidence" value="ECO:0007669"/>
    <property type="project" value="UniProtKB-KW"/>
</dbReference>
<sequence>MATEKFQHIIWQILKDCPGTHHINDDIRVVGTSEEEHERLNEVMTKLEESGLTLNYDKCQIGVSSMEYLGNVLTDKGLQISDDKVKAIVQAPRPKDQSELRSFLGLVQYCARFIPSFAIIASPLWDLTKAHAKWKWGTAEENAFQAVKRQLTQAPKQEDRQYRSVHYASRKLTPPESRYSQFEREALAVKWSCEKFFLFIHGNDFEICTDYKPLIAVLGPHSKPPSARIERWMLYMQQFKYIIRHIPGRENAADASSRLPVESSPDAAIKQSEEYARTIVADAIPAPLAPRQVERESERDPTLHLVRHAITSGDWSKLQGTMYKAVRDELWIMGQLVMRGNKVVMPEKLWNQTIQLAHEGHQGMVRTKSRLREKVWWPNLDKQVEKLITACYPYQLVGPRPKPEPIRSTPLPCGPWSEIAVDLLEIPKKGHLLVVVDYYSKWPEIPFLTKTDAGTVIKCLQSMFYTHGLPETLRSDNGPPFASREFEGFLDCLAIDHKKGIPYWPQSDGEVERFNKTLMKIIRIAQLQGKDWKGGVQDFLFQYRSTPHTVTLLSPAELLTGWKLRDKLPQVQPPRDQATEAEWQVLLRERYAQRKLREKEYADSKRHATTSDITEGDLILLRQNRENKLSPTFEPEPYRVVEKNGNAVVIENSAGQSKMRNAGHMKKFVDPGSETGAREIELPATSATTDTPKEIVISGQDPAGGIQQKTHTQSVPLPLSAAQEGLKSRPVRKRETPKWMKDFTLSETALLNGDIPMEVIDLLNHARQKLTKIKEPTPYSSYTASVVPPAGRRGRPKFDITEDQLQFFRAHQFTNRDISLMLGVSQRTVERRITQLQMSNMSRYSNIEDDMLDSFVQRIITNFSRSGMKTAEGCLASQGIRVQRSRLRSSLKRSDPRTINEEELQVGNIVSALWLPNGQYYDAKVLQKGGEVCLKFTKDGIRASQVDVMPATSEKHSNTFRHAFVSIWEGTGPLTFSTICKTLTNVEDSLQRVVFPF</sequence>
<name>A0AAD9UTB9_ACRCE</name>
<keyword evidence="2" id="KW-0548">Nucleotidyltransferase</keyword>
<evidence type="ECO:0000313" key="8">
    <source>
        <dbReference type="EMBL" id="KAK2548885.1"/>
    </source>
</evidence>
<evidence type="ECO:0000256" key="5">
    <source>
        <dbReference type="ARBA" id="ARBA00022801"/>
    </source>
</evidence>
<keyword evidence="6" id="KW-0695">RNA-directed DNA polymerase</keyword>